<dbReference type="OrthoDB" id="7617229at2759"/>
<protein>
    <submittedName>
        <fullName evidence="2">Uncharacterized protein</fullName>
    </submittedName>
</protein>
<feature type="compositionally biased region" description="Low complexity" evidence="1">
    <location>
        <begin position="54"/>
        <end position="68"/>
    </location>
</feature>
<feature type="region of interest" description="Disordered" evidence="1">
    <location>
        <begin position="35"/>
        <end position="68"/>
    </location>
</feature>
<gene>
    <name evidence="2" type="ORF">WN51_14206</name>
</gene>
<evidence type="ECO:0000313" key="2">
    <source>
        <dbReference type="EMBL" id="KOX74126.1"/>
    </source>
</evidence>
<evidence type="ECO:0000256" key="1">
    <source>
        <dbReference type="SAM" id="MobiDB-lite"/>
    </source>
</evidence>
<sequence>MTECYTKMVTESADSEIVGRKNTLNAKSIYTSSPWITVPKKRENKPKDSQPIEKSGTTKKSPTSTSTLTDHKIACETLKLNKIQYFTYTPKTEKNQTVLLKDLEGDFDIPNDRNLTADESDKYIVTQ</sequence>
<evidence type="ECO:0000313" key="3">
    <source>
        <dbReference type="Proteomes" id="UP000053105"/>
    </source>
</evidence>
<dbReference type="AlphaFoldDB" id="A0A0M9A0X6"/>
<dbReference type="EMBL" id="KQ435794">
    <property type="protein sequence ID" value="KOX74126.1"/>
    <property type="molecule type" value="Genomic_DNA"/>
</dbReference>
<proteinExistence type="predicted"/>
<name>A0A0M9A0X6_9HYME</name>
<keyword evidence="3" id="KW-1185">Reference proteome</keyword>
<reference evidence="2 3" key="1">
    <citation type="submission" date="2015-07" db="EMBL/GenBank/DDBJ databases">
        <title>The genome of Melipona quadrifasciata.</title>
        <authorList>
            <person name="Pan H."/>
            <person name="Kapheim K."/>
        </authorList>
    </citation>
    <scope>NUCLEOTIDE SEQUENCE [LARGE SCALE GENOMIC DNA]</scope>
    <source>
        <strain evidence="2">0111107301</strain>
        <tissue evidence="2">Whole body</tissue>
    </source>
</reference>
<organism evidence="2 3">
    <name type="scientific">Melipona quadrifasciata</name>
    <dbReference type="NCBI Taxonomy" id="166423"/>
    <lineage>
        <taxon>Eukaryota</taxon>
        <taxon>Metazoa</taxon>
        <taxon>Ecdysozoa</taxon>
        <taxon>Arthropoda</taxon>
        <taxon>Hexapoda</taxon>
        <taxon>Insecta</taxon>
        <taxon>Pterygota</taxon>
        <taxon>Neoptera</taxon>
        <taxon>Endopterygota</taxon>
        <taxon>Hymenoptera</taxon>
        <taxon>Apocrita</taxon>
        <taxon>Aculeata</taxon>
        <taxon>Apoidea</taxon>
        <taxon>Anthophila</taxon>
        <taxon>Apidae</taxon>
        <taxon>Melipona</taxon>
    </lineage>
</organism>
<accession>A0A0M9A0X6</accession>
<dbReference type="Proteomes" id="UP000053105">
    <property type="component" value="Unassembled WGS sequence"/>
</dbReference>